<evidence type="ECO:0000256" key="1">
    <source>
        <dbReference type="SAM" id="SignalP"/>
    </source>
</evidence>
<name>A0ABS1WPX1_9FLAO</name>
<feature type="chain" id="PRO_5046504999" evidence="1">
    <location>
        <begin position="21"/>
        <end position="116"/>
    </location>
</feature>
<dbReference type="RefSeq" id="WP_116823420.1">
    <property type="nucleotide sequence ID" value="NZ_JAEMEF010000019.1"/>
</dbReference>
<keyword evidence="3" id="KW-1185">Reference proteome</keyword>
<gene>
    <name evidence="2" type="ORF">JAO71_15380</name>
</gene>
<proteinExistence type="predicted"/>
<dbReference type="Proteomes" id="UP000605013">
    <property type="component" value="Unassembled WGS sequence"/>
</dbReference>
<comment type="caution">
    <text evidence="2">The sequence shown here is derived from an EMBL/GenBank/DDBJ whole genome shotgun (WGS) entry which is preliminary data.</text>
</comment>
<protein>
    <submittedName>
        <fullName evidence="2">Uncharacterized protein</fullName>
    </submittedName>
</protein>
<reference evidence="2 3" key="1">
    <citation type="submission" date="2020-12" db="EMBL/GenBank/DDBJ databases">
        <title>Olleya sediminilitoris sp. nov., isolated from a tidal flat.</title>
        <authorList>
            <person name="Park S."/>
            <person name="Yoon J.-H."/>
        </authorList>
    </citation>
    <scope>NUCLEOTIDE SEQUENCE [LARGE SCALE GENOMIC DNA]</scope>
    <source>
        <strain evidence="2 3">YSTF-M6</strain>
    </source>
</reference>
<accession>A0ABS1WPX1</accession>
<evidence type="ECO:0000313" key="3">
    <source>
        <dbReference type="Proteomes" id="UP000605013"/>
    </source>
</evidence>
<keyword evidence="1" id="KW-0732">Signal</keyword>
<feature type="signal peptide" evidence="1">
    <location>
        <begin position="1"/>
        <end position="20"/>
    </location>
</feature>
<dbReference type="EMBL" id="JAEMEF010000019">
    <property type="protein sequence ID" value="MBL7561180.1"/>
    <property type="molecule type" value="Genomic_DNA"/>
</dbReference>
<evidence type="ECO:0000313" key="2">
    <source>
        <dbReference type="EMBL" id="MBL7561180.1"/>
    </source>
</evidence>
<organism evidence="2 3">
    <name type="scientific">Olleya sediminilitoris</name>
    <dbReference type="NCBI Taxonomy" id="2795739"/>
    <lineage>
        <taxon>Bacteria</taxon>
        <taxon>Pseudomonadati</taxon>
        <taxon>Bacteroidota</taxon>
        <taxon>Flavobacteriia</taxon>
        <taxon>Flavobacteriales</taxon>
        <taxon>Flavobacteriaceae</taxon>
    </lineage>
</organism>
<sequence>MKTLQLSIIALLTFTINSQAQNNPTKTKDSTTINSNNFLDKGTETLTSIFGENLDGNSTGKTLGYIELLEKSDLPEKQKIELKNQYYLLAKDLTQKQKDSLGQAIGKQIKEAKKDE</sequence>